<dbReference type="EMBL" id="CAXLJL010000412">
    <property type="protein sequence ID" value="CAL5137556.1"/>
    <property type="molecule type" value="Genomic_DNA"/>
</dbReference>
<feature type="compositionally biased region" description="Polar residues" evidence="4">
    <location>
        <begin position="272"/>
        <end position="281"/>
    </location>
</feature>
<feature type="coiled-coil region" evidence="3">
    <location>
        <begin position="164"/>
        <end position="240"/>
    </location>
</feature>
<feature type="region of interest" description="Disordered" evidence="4">
    <location>
        <begin position="240"/>
        <end position="281"/>
    </location>
</feature>
<evidence type="ECO:0000256" key="1">
    <source>
        <dbReference type="ARBA" id="ARBA00022737"/>
    </source>
</evidence>
<evidence type="ECO:0000259" key="5">
    <source>
        <dbReference type="PROSITE" id="PS50105"/>
    </source>
</evidence>
<accession>A0AAV2TL45</accession>
<evidence type="ECO:0000256" key="2">
    <source>
        <dbReference type="ARBA" id="ARBA00023054"/>
    </source>
</evidence>
<reference evidence="6" key="1">
    <citation type="submission" date="2024-06" db="EMBL/GenBank/DDBJ databases">
        <authorList>
            <person name="Liu X."/>
            <person name="Lenzi L."/>
            <person name="Haldenby T S."/>
            <person name="Uol C."/>
        </authorList>
    </citation>
    <scope>NUCLEOTIDE SEQUENCE</scope>
</reference>
<feature type="compositionally biased region" description="Polar residues" evidence="4">
    <location>
        <begin position="255"/>
        <end position="264"/>
    </location>
</feature>
<dbReference type="InterPro" id="IPR013761">
    <property type="entry name" value="SAM/pointed_sf"/>
</dbReference>
<sequence length="997" mass="111964">MDSSKASEILASALRDMDEIIRASEASRYFNDSFKNKSKLENDAKGDHLSETPNNETIRNDTCRNPKNDFDVHGKCAPLKKKYNPGEIPDGLSPENQKFLYQIAHSVESDGDSFGDSMKICLKNTTNGNNSEVLMNHNSSELSYPKLDEKLIRKEEEDDLQNRVVMLQNQVEKQACRIAELERNRNQKPSPDKPADLDKLDLLAVLSKQEVQISSLERAKRDLESQVKRLEQKLTELTVEGGKSARSDEMPSVCQFPSSDTGSIRKNKKPGNANSTNQNDYQLQLPTASDIIGSNGMIMLRPSGSNNKALDFTPTGSPRTPQLVLTAQQNSLTENRAQMHSSLAYPSSFNEIDAPHPIFPPAKSYQCKSASLNELYRYRTSMENNLYWKPVNTIGWNNYNRTLPVIPSSATPLPSNVYNSPVDEISAASPDQLPPQYASDYHRQAYLTTRALSPPPPRMLRNPFLSSDFRESGRFPAETQQQTDILHSSTFPPLPERGGSSSPLVRRTDTPNQVPFHLMTPPPIDRRSKASQLTDFTVTSAPYSSSTSTKTGRSSRIKRFFTENQDFSAWDKDMVSAWLYELGLGYVVPYARRWLRQGSDLIRASRKEVEQEMGIRNPLHLKKLFLHMQLRTKQRIAGYLAPQMILIEPPAEFNIPAWLDDLGLSAYTSAFDRAAVDSLVLNYFTLDDLLTLKLTNELHFLSLRRGLQMLRRIDFDLSRLVRSPQSDSGYSGSTRPRRRFDASAPLGAEIGCERSISPVFTPDPGAVPDDNQPTKPVSMSAPANLLNRMSGETLSSYQNASQSVPNPMDHVRSNPSPVQVCYWTQHRVVSWLNSIELPEYAPDLCGSGVHGALMVLEDRFNPDLLASILHIPPNKTLVRRHLASKFAELVGEDIWKRKQRARENPDVHPLTVNSKIKLCRKYGFFLSSRRRKGSYAEDELLCPIDIDSQDGDLFAQDKAPLDILTSISDSTSIQTNLPDHHIVNVCLVPTHKNASFT</sequence>
<gene>
    <name evidence="6" type="ORF">CDAUBV1_LOCUS11854</name>
</gene>
<feature type="compositionally biased region" description="Basic and acidic residues" evidence="4">
    <location>
        <begin position="34"/>
        <end position="50"/>
    </location>
</feature>
<protein>
    <recommendedName>
        <fullName evidence="5">SAM domain-containing protein</fullName>
    </recommendedName>
</protein>
<dbReference type="InterPro" id="IPR029515">
    <property type="entry name" value="Liprin"/>
</dbReference>
<evidence type="ECO:0000313" key="7">
    <source>
        <dbReference type="Proteomes" id="UP001497525"/>
    </source>
</evidence>
<dbReference type="PROSITE" id="PS50105">
    <property type="entry name" value="SAM_DOMAIN"/>
    <property type="match status" value="2"/>
</dbReference>
<dbReference type="Pfam" id="PF07647">
    <property type="entry name" value="SAM_2"/>
    <property type="match status" value="2"/>
</dbReference>
<feature type="compositionally biased region" description="Polar residues" evidence="4">
    <location>
        <begin position="478"/>
        <end position="491"/>
    </location>
</feature>
<feature type="domain" description="SAM" evidence="5">
    <location>
        <begin position="654"/>
        <end position="713"/>
    </location>
</feature>
<organism evidence="6 7">
    <name type="scientific">Calicophoron daubneyi</name>
    <name type="common">Rumen fluke</name>
    <name type="synonym">Paramphistomum daubneyi</name>
    <dbReference type="NCBI Taxonomy" id="300641"/>
    <lineage>
        <taxon>Eukaryota</taxon>
        <taxon>Metazoa</taxon>
        <taxon>Spiralia</taxon>
        <taxon>Lophotrochozoa</taxon>
        <taxon>Platyhelminthes</taxon>
        <taxon>Trematoda</taxon>
        <taxon>Digenea</taxon>
        <taxon>Plagiorchiida</taxon>
        <taxon>Pronocephalata</taxon>
        <taxon>Paramphistomoidea</taxon>
        <taxon>Paramphistomidae</taxon>
        <taxon>Calicophoron</taxon>
    </lineage>
</organism>
<dbReference type="InterPro" id="IPR001660">
    <property type="entry name" value="SAM"/>
</dbReference>
<dbReference type="GO" id="GO:0048786">
    <property type="term" value="C:presynaptic active zone"/>
    <property type="evidence" value="ECO:0007669"/>
    <property type="project" value="TreeGrafter"/>
</dbReference>
<name>A0AAV2TL45_CALDB</name>
<comment type="caution">
    <text evidence="6">The sequence shown here is derived from an EMBL/GenBank/DDBJ whole genome shotgun (WGS) entry which is preliminary data.</text>
</comment>
<dbReference type="Proteomes" id="UP001497525">
    <property type="component" value="Unassembled WGS sequence"/>
</dbReference>
<dbReference type="GO" id="GO:0007528">
    <property type="term" value="P:neuromuscular junction development"/>
    <property type="evidence" value="ECO:0007669"/>
    <property type="project" value="TreeGrafter"/>
</dbReference>
<dbReference type="PANTHER" id="PTHR12587">
    <property type="entry name" value="LAR INTERACTING PROTEIN LIP -RELATED PROTEIN"/>
    <property type="match status" value="1"/>
</dbReference>
<feature type="region of interest" description="Disordered" evidence="4">
    <location>
        <begin position="32"/>
        <end position="65"/>
    </location>
</feature>
<evidence type="ECO:0000256" key="4">
    <source>
        <dbReference type="SAM" id="MobiDB-lite"/>
    </source>
</evidence>
<dbReference type="PANTHER" id="PTHR12587:SF14">
    <property type="entry name" value="AT31531P"/>
    <property type="match status" value="1"/>
</dbReference>
<dbReference type="SMART" id="SM00454">
    <property type="entry name" value="SAM"/>
    <property type="match status" value="3"/>
</dbReference>
<proteinExistence type="predicted"/>
<dbReference type="Gene3D" id="1.10.150.50">
    <property type="entry name" value="Transcription Factor, Ets-1"/>
    <property type="match status" value="3"/>
</dbReference>
<feature type="domain" description="SAM" evidence="5">
    <location>
        <begin position="570"/>
        <end position="634"/>
    </location>
</feature>
<keyword evidence="1" id="KW-0677">Repeat</keyword>
<dbReference type="AlphaFoldDB" id="A0AAV2TL45"/>
<evidence type="ECO:0000256" key="3">
    <source>
        <dbReference type="SAM" id="Coils"/>
    </source>
</evidence>
<evidence type="ECO:0000313" key="6">
    <source>
        <dbReference type="EMBL" id="CAL5137556.1"/>
    </source>
</evidence>
<dbReference type="SUPFAM" id="SSF47769">
    <property type="entry name" value="SAM/Pointed domain"/>
    <property type="match status" value="3"/>
</dbReference>
<feature type="region of interest" description="Disordered" evidence="4">
    <location>
        <begin position="477"/>
        <end position="529"/>
    </location>
</feature>
<keyword evidence="2 3" id="KW-0175">Coiled coil</keyword>